<keyword evidence="3" id="KW-1185">Reference proteome</keyword>
<dbReference type="Proteomes" id="UP001260959">
    <property type="component" value="Unassembled WGS sequence"/>
</dbReference>
<evidence type="ECO:0000313" key="3">
    <source>
        <dbReference type="Proteomes" id="UP001260959"/>
    </source>
</evidence>
<dbReference type="InterPro" id="IPR025375">
    <property type="entry name" value="DUF4365"/>
</dbReference>
<organism evidence="2 3">
    <name type="scientific">Chryseobacterium metallicongregator</name>
    <dbReference type="NCBI Taxonomy" id="3073042"/>
    <lineage>
        <taxon>Bacteria</taxon>
        <taxon>Pseudomonadati</taxon>
        <taxon>Bacteroidota</taxon>
        <taxon>Flavobacteriia</taxon>
        <taxon>Flavobacteriales</taxon>
        <taxon>Weeksellaceae</taxon>
        <taxon>Chryseobacterium group</taxon>
        <taxon>Chryseobacterium</taxon>
    </lineage>
</organism>
<comment type="caution">
    <text evidence="2">The sequence shown here is derived from an EMBL/GenBank/DDBJ whole genome shotgun (WGS) entry which is preliminary data.</text>
</comment>
<evidence type="ECO:0000259" key="1">
    <source>
        <dbReference type="Pfam" id="PF14280"/>
    </source>
</evidence>
<protein>
    <submittedName>
        <fullName evidence="2">DUF4365 domain-containing protein</fullName>
    </submittedName>
</protein>
<proteinExistence type="predicted"/>
<accession>A0ABU1E3N1</accession>
<dbReference type="EMBL" id="JAVIXS010000006">
    <property type="protein sequence ID" value="MDR4952231.1"/>
    <property type="molecule type" value="Genomic_DNA"/>
</dbReference>
<feature type="domain" description="DUF4365" evidence="1">
    <location>
        <begin position="9"/>
        <end position="138"/>
    </location>
</feature>
<dbReference type="Pfam" id="PF14280">
    <property type="entry name" value="DUF4365"/>
    <property type="match status" value="1"/>
</dbReference>
<sequence>MTQFNNIDRIGINKVESIILSVFGWIPRTILQSDVGIDMEVEIVDNKKATGQLFVLQIKTGESYFDEEKGDCTIYRGDINHYNYWTNHSLPVFIVLCNPSTDIVIFEQIIKENCELLSKGFKISIPKTNILDSSNIDKFSTIKNESSYNKRLQRLIIQKELINKVKEGRRIMIEIEDWCNKLGYGMSSKIFEIDENDDEIEISNSESNSIGYIEQLALIYPWSEFIVDDDFYYDDEYDSFMENYGIWDPEDKCYVGARENFRDVRPPSNEIRPVNTGGGEINLYRLEFTLNEIGESFIHLDKYLDESIQLKLRLR</sequence>
<gene>
    <name evidence="2" type="ORF">REB14_08610</name>
</gene>
<dbReference type="RefSeq" id="WP_309521972.1">
    <property type="nucleotide sequence ID" value="NZ_JAVIXS010000006.1"/>
</dbReference>
<reference evidence="2 3" key="1">
    <citation type="submission" date="2023-08" db="EMBL/GenBank/DDBJ databases">
        <authorList>
            <person name="Maltman C."/>
        </authorList>
    </citation>
    <scope>NUCLEOTIDE SEQUENCE [LARGE SCALE GENOMIC DNA]</scope>
    <source>
        <strain evidence="2 3">ES2</strain>
    </source>
</reference>
<name>A0ABU1E3N1_9FLAO</name>
<evidence type="ECO:0000313" key="2">
    <source>
        <dbReference type="EMBL" id="MDR4952231.1"/>
    </source>
</evidence>